<dbReference type="AlphaFoldDB" id="A0A7J6MA30"/>
<proteinExistence type="inferred from homology"/>
<accession>A0A7J6MA30</accession>
<comment type="similarity">
    <text evidence="1">Belongs to the CFAP97 family.</text>
</comment>
<dbReference type="PANTHER" id="PTHR33768">
    <property type="entry name" value="MIP11318P"/>
    <property type="match status" value="1"/>
</dbReference>
<evidence type="ECO:0000256" key="2">
    <source>
        <dbReference type="SAM" id="MobiDB-lite"/>
    </source>
</evidence>
<feature type="region of interest" description="Disordered" evidence="2">
    <location>
        <begin position="171"/>
        <end position="242"/>
    </location>
</feature>
<keyword evidence="4" id="KW-1185">Reference proteome</keyword>
<dbReference type="Proteomes" id="UP000591131">
    <property type="component" value="Unassembled WGS sequence"/>
</dbReference>
<dbReference type="PANTHER" id="PTHR33768:SF3">
    <property type="entry name" value="MIP11318P"/>
    <property type="match status" value="1"/>
</dbReference>
<evidence type="ECO:0000256" key="1">
    <source>
        <dbReference type="ARBA" id="ARBA00008315"/>
    </source>
</evidence>
<dbReference type="OrthoDB" id="2163395at2759"/>
<feature type="compositionally biased region" description="Basic and acidic residues" evidence="2">
    <location>
        <begin position="81"/>
        <end position="90"/>
    </location>
</feature>
<organism evidence="3 4">
    <name type="scientific">Perkinsus chesapeaki</name>
    <name type="common">Clam parasite</name>
    <name type="synonym">Perkinsus andrewsi</name>
    <dbReference type="NCBI Taxonomy" id="330153"/>
    <lineage>
        <taxon>Eukaryota</taxon>
        <taxon>Sar</taxon>
        <taxon>Alveolata</taxon>
        <taxon>Perkinsozoa</taxon>
        <taxon>Perkinsea</taxon>
        <taxon>Perkinsida</taxon>
        <taxon>Perkinsidae</taxon>
        <taxon>Perkinsus</taxon>
    </lineage>
</organism>
<feature type="compositionally biased region" description="Basic and acidic residues" evidence="2">
    <location>
        <begin position="48"/>
        <end position="58"/>
    </location>
</feature>
<evidence type="ECO:0000313" key="3">
    <source>
        <dbReference type="EMBL" id="KAF4668438.1"/>
    </source>
</evidence>
<dbReference type="InterPro" id="IPR029488">
    <property type="entry name" value="Hmw/CFAP97"/>
</dbReference>
<comment type="caution">
    <text evidence="3">The sequence shown here is derived from an EMBL/GenBank/DDBJ whole genome shotgun (WGS) entry which is preliminary data.</text>
</comment>
<dbReference type="Pfam" id="PF13879">
    <property type="entry name" value="Hmw_CFAP97"/>
    <property type="match status" value="1"/>
</dbReference>
<feature type="region of interest" description="Disordered" evidence="2">
    <location>
        <begin position="1"/>
        <end position="90"/>
    </location>
</feature>
<feature type="compositionally biased region" description="Polar residues" evidence="2">
    <location>
        <begin position="194"/>
        <end position="220"/>
    </location>
</feature>
<dbReference type="EMBL" id="JAAPAO010000190">
    <property type="protein sequence ID" value="KAF4668438.1"/>
    <property type="molecule type" value="Genomic_DNA"/>
</dbReference>
<feature type="region of interest" description="Disordered" evidence="2">
    <location>
        <begin position="400"/>
        <end position="463"/>
    </location>
</feature>
<sequence>MGCGCSTPETNEELVTHHAAATTPVDRRKQQRATMEMTPSTGAGGYSVEKERSNERRSRSSLQNDSSEFPLSEGGNARLQPHKETTNRAKLELLTITSPTSTVGAGNRVQRGDDAESINSSAISTNEIFIDLTAPVRSAKAELMALQATSSEFSSDAYSIDSQEVEVLKDILRPKQGEPATPERQITDGDGSIEETSPRSSSVEGNVRNRSSPPSISGITSEDDDDDASHRGGSSPPPVTVTNLHVDMLGVSQKRTDVSHGNSLIARRALQRQQQKHRETIRKMQPSIDTRRPAEHRHLTLYGRDYYAKKRQITESAFNDLKMIQSIAQTMTRPPELLGAKRRLGPVSLNRDYRKKELFRITMENHALLDRLERLRPYYSTARLEKDYRRHMRYMVQSSAHAYNRDGRQHPLVEKMKAKERLSAKSSRIRSQYKDEQHGHLSGSASSPSLVAKSKHKNDDTLWGQASTSSSYYYEPSHSPTKQPATDRERARAVILRALNVALTNRETSCAGYLDSRRETQEIDDRASSVYDCSSHVTIEDMERDVQHETASRTVDDIIEAAADLFSDFEDYDEFDFEDDGDDEE</sequence>
<protein>
    <submittedName>
        <fullName evidence="3">Uncharacterized protein</fullName>
    </submittedName>
</protein>
<feature type="compositionally biased region" description="Basic and acidic residues" evidence="2">
    <location>
        <begin position="403"/>
        <end position="423"/>
    </location>
</feature>
<gene>
    <name evidence="3" type="ORF">FOL47_003020</name>
</gene>
<dbReference type="InterPro" id="IPR038792">
    <property type="entry name" value="CFAP97D1/2"/>
</dbReference>
<name>A0A7J6MA30_PERCH</name>
<evidence type="ECO:0000313" key="4">
    <source>
        <dbReference type="Proteomes" id="UP000591131"/>
    </source>
</evidence>
<reference evidence="3 4" key="1">
    <citation type="submission" date="2020-04" db="EMBL/GenBank/DDBJ databases">
        <title>Perkinsus chesapeaki whole genome sequence.</title>
        <authorList>
            <person name="Bogema D.R."/>
        </authorList>
    </citation>
    <scope>NUCLEOTIDE SEQUENCE [LARGE SCALE GENOMIC DNA]</scope>
    <source>
        <strain evidence="3">ATCC PRA-425</strain>
    </source>
</reference>